<dbReference type="InterPro" id="IPR050429">
    <property type="entry name" value="PTS_Glucose_EIICBA"/>
</dbReference>
<dbReference type="Gene3D" id="3.30.1360.60">
    <property type="entry name" value="Glucose permease domain IIB"/>
    <property type="match status" value="1"/>
</dbReference>
<comment type="caution">
    <text evidence="16">The sequence shown here is derived from an EMBL/GenBank/DDBJ whole genome shotgun (WGS) entry which is preliminary data.</text>
</comment>
<evidence type="ECO:0000313" key="16">
    <source>
        <dbReference type="EMBL" id="GER83993.1"/>
    </source>
</evidence>
<dbReference type="PANTHER" id="PTHR30009">
    <property type="entry name" value="CYTOCHROME C-TYPE SYNTHESIS PROTEIN AND PTS TRANSMEMBRANE COMPONENT"/>
    <property type="match status" value="1"/>
</dbReference>
<organism evidence="16 17">
    <name type="scientific">Thermogemmatispora aurantia</name>
    <dbReference type="NCBI Taxonomy" id="2045279"/>
    <lineage>
        <taxon>Bacteria</taxon>
        <taxon>Bacillati</taxon>
        <taxon>Chloroflexota</taxon>
        <taxon>Ktedonobacteria</taxon>
        <taxon>Thermogemmatisporales</taxon>
        <taxon>Thermogemmatisporaceae</taxon>
        <taxon>Thermogemmatispora</taxon>
    </lineage>
</organism>
<keyword evidence="6" id="KW-0598">Phosphotransferase system</keyword>
<evidence type="ECO:0000256" key="10">
    <source>
        <dbReference type="ARBA" id="ARBA00023136"/>
    </source>
</evidence>
<evidence type="ECO:0000256" key="7">
    <source>
        <dbReference type="ARBA" id="ARBA00022692"/>
    </source>
</evidence>
<dbReference type="Pfam" id="PF02378">
    <property type="entry name" value="PTS_EIIC"/>
    <property type="match status" value="1"/>
</dbReference>
<keyword evidence="17" id="KW-1185">Reference proteome</keyword>
<feature type="transmembrane region" description="Helical" evidence="13">
    <location>
        <begin position="307"/>
        <end position="340"/>
    </location>
</feature>
<accession>A0A5J4K8S2</accession>
<protein>
    <submittedName>
        <fullName evidence="16">PTS transporter subunit IIBC</fullName>
    </submittedName>
</protein>
<evidence type="ECO:0000256" key="1">
    <source>
        <dbReference type="ARBA" id="ARBA00004651"/>
    </source>
</evidence>
<dbReference type="CDD" id="cd00212">
    <property type="entry name" value="PTS_IIB_glc"/>
    <property type="match status" value="1"/>
</dbReference>
<keyword evidence="8" id="KW-0418">Kinase</keyword>
<dbReference type="GO" id="GO:0016301">
    <property type="term" value="F:kinase activity"/>
    <property type="evidence" value="ECO:0007669"/>
    <property type="project" value="UniProtKB-KW"/>
</dbReference>
<dbReference type="GO" id="GO:0008982">
    <property type="term" value="F:protein-N(PI)-phosphohistidine-sugar phosphotransferase activity"/>
    <property type="evidence" value="ECO:0007669"/>
    <property type="project" value="InterPro"/>
</dbReference>
<dbReference type="EMBL" id="BKZV01000003">
    <property type="protein sequence ID" value="GER83993.1"/>
    <property type="molecule type" value="Genomic_DNA"/>
</dbReference>
<feature type="domain" description="PTS EIIB type-1" evidence="14">
    <location>
        <begin position="439"/>
        <end position="520"/>
    </location>
</feature>
<feature type="transmembrane region" description="Helical" evidence="13">
    <location>
        <begin position="361"/>
        <end position="379"/>
    </location>
</feature>
<feature type="domain" description="PTS EIIC type-1" evidence="15">
    <location>
        <begin position="22"/>
        <end position="395"/>
    </location>
</feature>
<dbReference type="InterPro" id="IPR013013">
    <property type="entry name" value="PTS_EIIC_1"/>
</dbReference>
<evidence type="ECO:0000313" key="17">
    <source>
        <dbReference type="Proteomes" id="UP000334820"/>
    </source>
</evidence>
<evidence type="ECO:0000256" key="12">
    <source>
        <dbReference type="SAM" id="MobiDB-lite"/>
    </source>
</evidence>
<feature type="transmembrane region" description="Helical" evidence="13">
    <location>
        <begin position="122"/>
        <end position="140"/>
    </location>
</feature>
<dbReference type="GO" id="GO:0090563">
    <property type="term" value="F:protein-phosphocysteine-sugar phosphotransferase activity"/>
    <property type="evidence" value="ECO:0007669"/>
    <property type="project" value="TreeGrafter"/>
</dbReference>
<gene>
    <name evidence="16" type="ORF">KTAU_26300</name>
</gene>
<evidence type="ECO:0000259" key="15">
    <source>
        <dbReference type="PROSITE" id="PS51103"/>
    </source>
</evidence>
<sequence>MSAANSSASPGVVSPGRVSGFDRILGALQSIGRSLMLPIAVLPAAGLLLRFGQADLLNLPWMAAAGNAVFANLSLIFAVGIAIGLTGGEGAAALAGLVGYLVFNGVFNVIIPQVNGAPDPSISMGVFSGIIMGLVSAGLYRRFHDIRLPDYLAFFGGKRFVPIITALVALVLGAIFGLIWPPIQGVINAVGQGIVALGPIGTGIYGFLNRLLIPFGLHHVLNTYVWFQLGTYHTAHGLVNGDLNRYFAGDPTAGNFMAGFFPVMMFGLPAACLAMIRRAHYPRVAAGILLSAALTSFLTGVTEPIEFAFLFAAPVLFLIHAVLTGTALAICTALGIRIGFTFSAGLIDYLINFSKANTSQPLLLLLIGLIYAVIYYFIFSFCIERFNLATPGRGSSATDSRSDWILPESQRGPRPARATERGTTSEAGGTAVGTSDADERLAAELLAALGGKANVESVEGCITRLRLFINDPTHIDEARLKQLGAAGVIRHGKIVQVVMGTQSDRLASRMKQLIKREGGGGGAAAAAEQAPVPQVSEGTEQE</sequence>
<evidence type="ECO:0000259" key="14">
    <source>
        <dbReference type="PROSITE" id="PS51098"/>
    </source>
</evidence>
<feature type="transmembrane region" description="Helical" evidence="13">
    <location>
        <begin position="160"/>
        <end position="179"/>
    </location>
</feature>
<evidence type="ECO:0000256" key="5">
    <source>
        <dbReference type="ARBA" id="ARBA00022679"/>
    </source>
</evidence>
<evidence type="ECO:0000256" key="6">
    <source>
        <dbReference type="ARBA" id="ARBA00022683"/>
    </source>
</evidence>
<keyword evidence="10 13" id="KW-0472">Membrane</keyword>
<keyword evidence="2" id="KW-0813">Transport</keyword>
<feature type="transmembrane region" description="Helical" evidence="13">
    <location>
        <begin position="186"/>
        <end position="208"/>
    </location>
</feature>
<dbReference type="AlphaFoldDB" id="A0A5J4K8S2"/>
<dbReference type="InterPro" id="IPR001996">
    <property type="entry name" value="PTS_IIB_1"/>
</dbReference>
<evidence type="ECO:0000256" key="4">
    <source>
        <dbReference type="ARBA" id="ARBA00022597"/>
    </source>
</evidence>
<dbReference type="PROSITE" id="PS01035">
    <property type="entry name" value="PTS_EIIB_TYPE_1_CYS"/>
    <property type="match status" value="1"/>
</dbReference>
<feature type="transmembrane region" description="Helical" evidence="13">
    <location>
        <begin position="256"/>
        <end position="276"/>
    </location>
</feature>
<feature type="transmembrane region" description="Helical" evidence="13">
    <location>
        <begin position="61"/>
        <end position="85"/>
    </location>
</feature>
<keyword evidence="5" id="KW-0808">Transferase</keyword>
<dbReference type="NCBIfam" id="TIGR00826">
    <property type="entry name" value="EIIB_glc"/>
    <property type="match status" value="1"/>
</dbReference>
<keyword evidence="4" id="KW-0762">Sugar transport</keyword>
<evidence type="ECO:0000256" key="3">
    <source>
        <dbReference type="ARBA" id="ARBA00022475"/>
    </source>
</evidence>
<feature type="active site" description="Phosphocysteine intermediate; for EIIB activity" evidence="11">
    <location>
        <position position="461"/>
    </location>
</feature>
<evidence type="ECO:0000256" key="11">
    <source>
        <dbReference type="PROSITE-ProRule" id="PRU00421"/>
    </source>
</evidence>
<evidence type="ECO:0000256" key="8">
    <source>
        <dbReference type="ARBA" id="ARBA00022777"/>
    </source>
</evidence>
<proteinExistence type="predicted"/>
<dbReference type="GO" id="GO:0015764">
    <property type="term" value="P:N-acetylglucosamine transport"/>
    <property type="evidence" value="ECO:0007669"/>
    <property type="project" value="TreeGrafter"/>
</dbReference>
<feature type="transmembrane region" description="Helical" evidence="13">
    <location>
        <begin position="91"/>
        <end position="110"/>
    </location>
</feature>
<dbReference type="PROSITE" id="PS51103">
    <property type="entry name" value="PTS_EIIC_TYPE_1"/>
    <property type="match status" value="1"/>
</dbReference>
<dbReference type="GO" id="GO:0009401">
    <property type="term" value="P:phosphoenolpyruvate-dependent sugar phosphotransferase system"/>
    <property type="evidence" value="ECO:0007669"/>
    <property type="project" value="UniProtKB-KW"/>
</dbReference>
<keyword evidence="3" id="KW-1003">Cell membrane</keyword>
<dbReference type="SUPFAM" id="SSF55604">
    <property type="entry name" value="Glucose permease domain IIB"/>
    <property type="match status" value="1"/>
</dbReference>
<evidence type="ECO:0000256" key="2">
    <source>
        <dbReference type="ARBA" id="ARBA00022448"/>
    </source>
</evidence>
<dbReference type="InterPro" id="IPR003352">
    <property type="entry name" value="PTS_EIIC"/>
</dbReference>
<feature type="region of interest" description="Disordered" evidence="12">
    <location>
        <begin position="517"/>
        <end position="542"/>
    </location>
</feature>
<feature type="region of interest" description="Disordered" evidence="12">
    <location>
        <begin position="394"/>
        <end position="434"/>
    </location>
</feature>
<comment type="subcellular location">
    <subcellularLocation>
        <location evidence="1">Cell membrane</location>
        <topology evidence="1">Multi-pass membrane protein</topology>
    </subcellularLocation>
</comment>
<dbReference type="InterPro" id="IPR036878">
    <property type="entry name" value="Glu_permease_IIB"/>
</dbReference>
<feature type="transmembrane region" description="Helical" evidence="13">
    <location>
        <begin position="31"/>
        <end position="49"/>
    </location>
</feature>
<dbReference type="Pfam" id="PF00367">
    <property type="entry name" value="PTS_EIIB"/>
    <property type="match status" value="1"/>
</dbReference>
<keyword evidence="7 13" id="KW-0812">Transmembrane</keyword>
<name>A0A5J4K8S2_9CHLR</name>
<evidence type="ECO:0000256" key="13">
    <source>
        <dbReference type="SAM" id="Phobius"/>
    </source>
</evidence>
<keyword evidence="9 13" id="KW-1133">Transmembrane helix</keyword>
<dbReference type="InterPro" id="IPR018113">
    <property type="entry name" value="PTrfase_EIIB_Cys"/>
</dbReference>
<dbReference type="PROSITE" id="PS51098">
    <property type="entry name" value="PTS_EIIB_TYPE_1"/>
    <property type="match status" value="1"/>
</dbReference>
<feature type="transmembrane region" description="Helical" evidence="13">
    <location>
        <begin position="283"/>
        <end position="301"/>
    </location>
</feature>
<evidence type="ECO:0000256" key="9">
    <source>
        <dbReference type="ARBA" id="ARBA00022989"/>
    </source>
</evidence>
<dbReference type="Proteomes" id="UP000334820">
    <property type="component" value="Unassembled WGS sequence"/>
</dbReference>
<reference evidence="16 17" key="1">
    <citation type="journal article" date="2019" name="Int. J. Syst. Evol. Microbiol.">
        <title>Thermogemmatispora aurantia sp. nov. and Thermogemmatispora argillosa sp. nov., within the class Ktedonobacteria, and emended description of the genus Thermogemmatispora.</title>
        <authorList>
            <person name="Zheng Y."/>
            <person name="Wang C.M."/>
            <person name="Sakai Y."/>
            <person name="Abe K."/>
            <person name="Yokota A."/>
            <person name="Yabe S."/>
        </authorList>
    </citation>
    <scope>NUCLEOTIDE SEQUENCE [LARGE SCALE GENOMIC DNA]</scope>
    <source>
        <strain evidence="16 17">A1-2</strain>
    </source>
</reference>
<dbReference type="PANTHER" id="PTHR30009:SF4">
    <property type="entry name" value="PTS SYSTEM N-ACETYLGLUCOSAMINE-SPECIFIC EIICBA COMPONENT"/>
    <property type="match status" value="1"/>
</dbReference>
<dbReference type="GO" id="GO:0005886">
    <property type="term" value="C:plasma membrane"/>
    <property type="evidence" value="ECO:0007669"/>
    <property type="project" value="UniProtKB-SubCell"/>
</dbReference>